<organism evidence="10 11">
    <name type="scientific">Heterodera trifolii</name>
    <dbReference type="NCBI Taxonomy" id="157864"/>
    <lineage>
        <taxon>Eukaryota</taxon>
        <taxon>Metazoa</taxon>
        <taxon>Ecdysozoa</taxon>
        <taxon>Nematoda</taxon>
        <taxon>Chromadorea</taxon>
        <taxon>Rhabditida</taxon>
        <taxon>Tylenchina</taxon>
        <taxon>Tylenchomorpha</taxon>
        <taxon>Tylenchoidea</taxon>
        <taxon>Heteroderidae</taxon>
        <taxon>Heteroderinae</taxon>
        <taxon>Heterodera</taxon>
    </lineage>
</organism>
<dbReference type="EMBL" id="JBICBT010000986">
    <property type="protein sequence ID" value="KAL3089406.1"/>
    <property type="molecule type" value="Genomic_DNA"/>
</dbReference>
<feature type="active site" description="Nucleophile" evidence="7">
    <location>
        <position position="99"/>
    </location>
</feature>
<sequence>MAGEEKRITWVPLESNPEAFNKYIEKMGVKGVECHELFGFEPDLVSFVPGPHLALIFCYPYQDKANDYQKGIYGQLTASDKGGVPEWAFFMKQKIHNACGTFALFHALTNNTDRIDIGNGVFYNWFKAAKQLNVEQRSDLLANNSELAHLHEHCALRESETDVPRNVAHHFISYFTHGGRLFEFDSGQEFPRDCGPSSEETLLTDAGKICKELMGQLDDISCNAIALCAKNN</sequence>
<evidence type="ECO:0000256" key="6">
    <source>
        <dbReference type="ARBA" id="ARBA00022807"/>
    </source>
</evidence>
<dbReference type="InterPro" id="IPR001578">
    <property type="entry name" value="Peptidase_C12_UCH"/>
</dbReference>
<dbReference type="AlphaFoldDB" id="A0ABD2JFK1"/>
<evidence type="ECO:0000256" key="3">
    <source>
        <dbReference type="ARBA" id="ARBA00022670"/>
    </source>
</evidence>
<evidence type="ECO:0000256" key="5">
    <source>
        <dbReference type="ARBA" id="ARBA00022801"/>
    </source>
</evidence>
<comment type="similarity">
    <text evidence="2 7 8">Belongs to the peptidase C12 family.</text>
</comment>
<dbReference type="SUPFAM" id="SSF54001">
    <property type="entry name" value="Cysteine proteinases"/>
    <property type="match status" value="1"/>
</dbReference>
<evidence type="ECO:0000259" key="9">
    <source>
        <dbReference type="PROSITE" id="PS52048"/>
    </source>
</evidence>
<dbReference type="CDD" id="cd09616">
    <property type="entry name" value="Peptidase_C12_UCH_L1_L3"/>
    <property type="match status" value="1"/>
</dbReference>
<evidence type="ECO:0000256" key="2">
    <source>
        <dbReference type="ARBA" id="ARBA00009326"/>
    </source>
</evidence>
<accession>A0ABD2JFK1</accession>
<dbReference type="PANTHER" id="PTHR10589:SF17">
    <property type="entry name" value="UBIQUITIN CARBOXYL-TERMINAL HYDROLASE"/>
    <property type="match status" value="1"/>
</dbReference>
<dbReference type="Gene3D" id="3.40.532.10">
    <property type="entry name" value="Peptidase C12, ubiquitin carboxyl-terminal hydrolase"/>
    <property type="match status" value="1"/>
</dbReference>
<evidence type="ECO:0000256" key="1">
    <source>
        <dbReference type="ARBA" id="ARBA00000707"/>
    </source>
</evidence>
<comment type="catalytic activity">
    <reaction evidence="1 7 8">
        <text>Thiol-dependent hydrolysis of ester, thioester, amide, peptide and isopeptide bonds formed by the C-terminal Gly of ubiquitin (a 76-residue protein attached to proteins as an intracellular targeting signal).</text>
        <dbReference type="EC" id="3.4.19.12"/>
    </reaction>
</comment>
<feature type="site" description="Transition state stabilizer" evidence="7">
    <location>
        <position position="93"/>
    </location>
</feature>
<evidence type="ECO:0000313" key="10">
    <source>
        <dbReference type="EMBL" id="KAL3089406.1"/>
    </source>
</evidence>
<keyword evidence="3 7" id="KW-0645">Protease</keyword>
<reference evidence="10 11" key="1">
    <citation type="submission" date="2024-10" db="EMBL/GenBank/DDBJ databases">
        <authorList>
            <person name="Kim D."/>
        </authorList>
    </citation>
    <scope>NUCLEOTIDE SEQUENCE [LARGE SCALE GENOMIC DNA]</scope>
    <source>
        <strain evidence="10">BH-2024</strain>
    </source>
</reference>
<dbReference type="PRINTS" id="PR00707">
    <property type="entry name" value="UBCTHYDRLASE"/>
</dbReference>
<gene>
    <name evidence="10" type="ORF">niasHT_030273</name>
</gene>
<evidence type="ECO:0000256" key="8">
    <source>
        <dbReference type="RuleBase" id="RU361215"/>
    </source>
</evidence>
<evidence type="ECO:0000256" key="4">
    <source>
        <dbReference type="ARBA" id="ARBA00022786"/>
    </source>
</evidence>
<keyword evidence="5 7" id="KW-0378">Hydrolase</keyword>
<proteinExistence type="inferred from homology"/>
<dbReference type="EC" id="3.4.19.12" evidence="8"/>
<feature type="active site" description="Proton donor" evidence="7">
    <location>
        <position position="170"/>
    </location>
</feature>
<keyword evidence="6 7" id="KW-0788">Thiol protease</keyword>
<comment type="caution">
    <text evidence="10">The sequence shown here is derived from an EMBL/GenBank/DDBJ whole genome shotgun (WGS) entry which is preliminary data.</text>
</comment>
<dbReference type="GO" id="GO:0004843">
    <property type="term" value="F:cysteine-type deubiquitinase activity"/>
    <property type="evidence" value="ECO:0007669"/>
    <property type="project" value="UniProtKB-UniRule"/>
</dbReference>
<keyword evidence="4 7" id="KW-0833">Ubl conjugation pathway</keyword>
<dbReference type="Proteomes" id="UP001620626">
    <property type="component" value="Unassembled WGS sequence"/>
</dbReference>
<dbReference type="InterPro" id="IPR036959">
    <property type="entry name" value="Peptidase_C12_UCH_sf"/>
</dbReference>
<dbReference type="PROSITE" id="PS52048">
    <property type="entry name" value="UCH_DOMAIN"/>
    <property type="match status" value="1"/>
</dbReference>
<dbReference type="GO" id="GO:0006511">
    <property type="term" value="P:ubiquitin-dependent protein catabolic process"/>
    <property type="evidence" value="ECO:0007669"/>
    <property type="project" value="UniProtKB-UniRule"/>
</dbReference>
<dbReference type="InterPro" id="IPR038765">
    <property type="entry name" value="Papain-like_cys_pep_sf"/>
</dbReference>
<evidence type="ECO:0000313" key="11">
    <source>
        <dbReference type="Proteomes" id="UP001620626"/>
    </source>
</evidence>
<keyword evidence="11" id="KW-1185">Reference proteome</keyword>
<name>A0ABD2JFK1_9BILA</name>
<feature type="domain" description="UCH catalytic" evidence="9">
    <location>
        <begin position="9"/>
        <end position="229"/>
    </location>
</feature>
<protein>
    <recommendedName>
        <fullName evidence="8">Ubiquitin carboxyl-terminal hydrolase</fullName>
        <ecNumber evidence="8">3.4.19.12</ecNumber>
    </recommendedName>
</protein>
<dbReference type="PANTHER" id="PTHR10589">
    <property type="entry name" value="UBIQUITIN CARBOXYL-TERMINAL HYDROLASE"/>
    <property type="match status" value="1"/>
</dbReference>
<evidence type="ECO:0000256" key="7">
    <source>
        <dbReference type="PROSITE-ProRule" id="PRU01393"/>
    </source>
</evidence>
<dbReference type="Pfam" id="PF01088">
    <property type="entry name" value="Peptidase_C12"/>
    <property type="match status" value="1"/>
</dbReference>
<feature type="site" description="Important for enzyme activity" evidence="7">
    <location>
        <position position="185"/>
    </location>
</feature>